<organism evidence="3">
    <name type="scientific">Haptolina brevifila</name>
    <dbReference type="NCBI Taxonomy" id="156173"/>
    <lineage>
        <taxon>Eukaryota</taxon>
        <taxon>Haptista</taxon>
        <taxon>Haptophyta</taxon>
        <taxon>Prymnesiophyceae</taxon>
        <taxon>Prymnesiales</taxon>
        <taxon>Prymnesiaceae</taxon>
        <taxon>Haptolina</taxon>
    </lineage>
</organism>
<dbReference type="InterPro" id="IPR015655">
    <property type="entry name" value="PP2C"/>
</dbReference>
<dbReference type="SMART" id="SM00332">
    <property type="entry name" value="PP2Cc"/>
    <property type="match status" value="1"/>
</dbReference>
<dbReference type="AlphaFoldDB" id="A0A7S2J0T3"/>
<dbReference type="EMBL" id="HBGU01072001">
    <property type="protein sequence ID" value="CAD9534669.1"/>
    <property type="molecule type" value="Transcribed_RNA"/>
</dbReference>
<dbReference type="PROSITE" id="PS51746">
    <property type="entry name" value="PPM_2"/>
    <property type="match status" value="1"/>
</dbReference>
<evidence type="ECO:0000313" key="3">
    <source>
        <dbReference type="EMBL" id="CAD9534669.1"/>
    </source>
</evidence>
<sequence length="223" mass="24694">MLGTCKQLVAMDHYGVVSLAPTIVQYAGTTCTAVYLRGSNCWVAWSGDSRCVLGRREAGSIVAKDLTRDHKPDLEEEMARLERHGGLVTSAGKDGKPPSRVYTKGPDRHGLAMSRSIGDMGMRKAGVIPDPEVQKYDLLMRQPGGDPTAKYDAFLIVASDGVWEFIESQEACEIVDRFENAAEACEVLVREARQRWHANEKYYQDDITAVIARLPFLETELDA</sequence>
<dbReference type="SUPFAM" id="SSF81606">
    <property type="entry name" value="PP2C-like"/>
    <property type="match status" value="1"/>
</dbReference>
<dbReference type="CDD" id="cd00143">
    <property type="entry name" value="PP2Cc"/>
    <property type="match status" value="1"/>
</dbReference>
<dbReference type="PANTHER" id="PTHR47992">
    <property type="entry name" value="PROTEIN PHOSPHATASE"/>
    <property type="match status" value="1"/>
</dbReference>
<dbReference type="GO" id="GO:0004722">
    <property type="term" value="F:protein serine/threonine phosphatase activity"/>
    <property type="evidence" value="ECO:0007669"/>
    <property type="project" value="InterPro"/>
</dbReference>
<feature type="region of interest" description="Disordered" evidence="1">
    <location>
        <begin position="87"/>
        <end position="107"/>
    </location>
</feature>
<dbReference type="Pfam" id="PF00481">
    <property type="entry name" value="PP2C"/>
    <property type="match status" value="1"/>
</dbReference>
<dbReference type="InterPro" id="IPR036457">
    <property type="entry name" value="PPM-type-like_dom_sf"/>
</dbReference>
<feature type="domain" description="PPM-type phosphatase" evidence="2">
    <location>
        <begin position="1"/>
        <end position="214"/>
    </location>
</feature>
<dbReference type="InterPro" id="IPR001932">
    <property type="entry name" value="PPM-type_phosphatase-like_dom"/>
</dbReference>
<gene>
    <name evidence="3" type="ORF">CBRE1094_LOCUS39289</name>
</gene>
<protein>
    <recommendedName>
        <fullName evidence="2">PPM-type phosphatase domain-containing protein</fullName>
    </recommendedName>
</protein>
<proteinExistence type="predicted"/>
<evidence type="ECO:0000256" key="1">
    <source>
        <dbReference type="SAM" id="MobiDB-lite"/>
    </source>
</evidence>
<evidence type="ECO:0000259" key="2">
    <source>
        <dbReference type="PROSITE" id="PS51746"/>
    </source>
</evidence>
<name>A0A7S2J0T3_9EUKA</name>
<dbReference type="Gene3D" id="3.60.40.10">
    <property type="entry name" value="PPM-type phosphatase domain"/>
    <property type="match status" value="1"/>
</dbReference>
<reference evidence="3" key="1">
    <citation type="submission" date="2021-01" db="EMBL/GenBank/DDBJ databases">
        <authorList>
            <person name="Corre E."/>
            <person name="Pelletier E."/>
            <person name="Niang G."/>
            <person name="Scheremetjew M."/>
            <person name="Finn R."/>
            <person name="Kale V."/>
            <person name="Holt S."/>
            <person name="Cochrane G."/>
            <person name="Meng A."/>
            <person name="Brown T."/>
            <person name="Cohen L."/>
        </authorList>
    </citation>
    <scope>NUCLEOTIDE SEQUENCE</scope>
    <source>
        <strain evidence="3">UTEX LB 985</strain>
    </source>
</reference>
<accession>A0A7S2J0T3</accession>